<accession>A0A0A2LLN3</accession>
<reference evidence="2 3" key="1">
    <citation type="submission" date="2013-09" db="EMBL/GenBank/DDBJ databases">
        <authorList>
            <person name="Zeng Z."/>
            <person name="Chen C."/>
        </authorList>
    </citation>
    <scope>NUCLEOTIDE SEQUENCE [LARGE SCALE GENOMIC DNA]</scope>
    <source>
        <strain evidence="2 3">F44-8</strain>
    </source>
</reference>
<keyword evidence="3" id="KW-1185">Reference proteome</keyword>
<name>A0A0A2LLN3_9FLAO</name>
<keyword evidence="1" id="KW-1133">Transmembrane helix</keyword>
<protein>
    <recommendedName>
        <fullName evidence="4">50S ribosomal protein L27</fullName>
    </recommendedName>
</protein>
<organism evidence="2 3">
    <name type="scientific">Flavobacterium beibuense F44-8</name>
    <dbReference type="NCBI Taxonomy" id="1406840"/>
    <lineage>
        <taxon>Bacteria</taxon>
        <taxon>Pseudomonadati</taxon>
        <taxon>Bacteroidota</taxon>
        <taxon>Flavobacteriia</taxon>
        <taxon>Flavobacteriales</taxon>
        <taxon>Flavobacteriaceae</taxon>
        <taxon>Flavobacterium</taxon>
    </lineage>
</organism>
<feature type="transmembrane region" description="Helical" evidence="1">
    <location>
        <begin position="126"/>
        <end position="144"/>
    </location>
</feature>
<dbReference type="EMBL" id="JRLV01000008">
    <property type="protein sequence ID" value="KGO81157.1"/>
    <property type="molecule type" value="Genomic_DNA"/>
</dbReference>
<feature type="transmembrane region" description="Helical" evidence="1">
    <location>
        <begin position="12"/>
        <end position="32"/>
    </location>
</feature>
<feature type="transmembrane region" description="Helical" evidence="1">
    <location>
        <begin position="86"/>
        <end position="106"/>
    </location>
</feature>
<sequence>MYDSVLGLHSYWAYATLGLLLIATLNAFGGLSSKRVFTPKDRQISMIALIFSHIQLLLGFVLYFVSPYFETAKQAGMGAVMKDSTLRLYLVEHPLINIIAIALITIGWSKHKKTEDNQAKFKKIGYMYAIALVLLLSRIPWSAWFN</sequence>
<dbReference type="Proteomes" id="UP000030129">
    <property type="component" value="Unassembled WGS sequence"/>
</dbReference>
<dbReference type="STRING" id="1406840.Q763_08720"/>
<evidence type="ECO:0000313" key="2">
    <source>
        <dbReference type="EMBL" id="KGO81157.1"/>
    </source>
</evidence>
<keyword evidence="1" id="KW-0472">Membrane</keyword>
<dbReference type="eggNOG" id="ENOG502ZXYX">
    <property type="taxonomic scope" value="Bacteria"/>
</dbReference>
<gene>
    <name evidence="2" type="ORF">Q763_08720</name>
</gene>
<evidence type="ECO:0008006" key="4">
    <source>
        <dbReference type="Google" id="ProtNLM"/>
    </source>
</evidence>
<evidence type="ECO:0000313" key="3">
    <source>
        <dbReference type="Proteomes" id="UP000030129"/>
    </source>
</evidence>
<feature type="transmembrane region" description="Helical" evidence="1">
    <location>
        <begin position="44"/>
        <end position="66"/>
    </location>
</feature>
<proteinExistence type="predicted"/>
<dbReference type="RefSeq" id="WP_035133220.1">
    <property type="nucleotide sequence ID" value="NZ_JRLV01000008.1"/>
</dbReference>
<comment type="caution">
    <text evidence="2">The sequence shown here is derived from an EMBL/GenBank/DDBJ whole genome shotgun (WGS) entry which is preliminary data.</text>
</comment>
<keyword evidence="1" id="KW-0812">Transmembrane</keyword>
<evidence type="ECO:0000256" key="1">
    <source>
        <dbReference type="SAM" id="Phobius"/>
    </source>
</evidence>
<dbReference type="AlphaFoldDB" id="A0A0A2LLN3"/>